<sequence length="31" mass="3583">MGIKMSNFTPRQHVISLVTVVEDISLLRERL</sequence>
<dbReference type="AlphaFoldDB" id="A0A0K2SY19"/>
<reference evidence="1" key="1">
    <citation type="submission" date="2014-05" db="EMBL/GenBank/DDBJ databases">
        <authorList>
            <person name="Chronopoulou M."/>
        </authorList>
    </citation>
    <scope>NUCLEOTIDE SEQUENCE</scope>
    <source>
        <tissue evidence="1">Whole organism</tissue>
    </source>
</reference>
<accession>A0A0K2SY19</accession>
<protein>
    <submittedName>
        <fullName evidence="1">Uncharacterized protein</fullName>
    </submittedName>
</protein>
<proteinExistence type="predicted"/>
<organism evidence="1">
    <name type="scientific">Lepeophtheirus salmonis</name>
    <name type="common">Salmon louse</name>
    <name type="synonym">Caligus salmonis</name>
    <dbReference type="NCBI Taxonomy" id="72036"/>
    <lineage>
        <taxon>Eukaryota</taxon>
        <taxon>Metazoa</taxon>
        <taxon>Ecdysozoa</taxon>
        <taxon>Arthropoda</taxon>
        <taxon>Crustacea</taxon>
        <taxon>Multicrustacea</taxon>
        <taxon>Hexanauplia</taxon>
        <taxon>Copepoda</taxon>
        <taxon>Siphonostomatoida</taxon>
        <taxon>Caligidae</taxon>
        <taxon>Lepeophtheirus</taxon>
    </lineage>
</organism>
<name>A0A0K2SY19_LEPSM</name>
<dbReference type="EMBL" id="HACA01000906">
    <property type="protein sequence ID" value="CDW18267.1"/>
    <property type="molecule type" value="Transcribed_RNA"/>
</dbReference>
<evidence type="ECO:0000313" key="1">
    <source>
        <dbReference type="EMBL" id="CDW18267.1"/>
    </source>
</evidence>